<organism evidence="1">
    <name type="scientific">Fusarium oxysporum f. sp. vasinfectum 25433</name>
    <dbReference type="NCBI Taxonomy" id="1089449"/>
    <lineage>
        <taxon>Eukaryota</taxon>
        <taxon>Fungi</taxon>
        <taxon>Dikarya</taxon>
        <taxon>Ascomycota</taxon>
        <taxon>Pezizomycotina</taxon>
        <taxon>Sordariomycetes</taxon>
        <taxon>Hypocreomycetidae</taxon>
        <taxon>Hypocreales</taxon>
        <taxon>Nectriaceae</taxon>
        <taxon>Fusarium</taxon>
        <taxon>Fusarium oxysporum species complex</taxon>
    </lineage>
</organism>
<dbReference type="AlphaFoldDB" id="X0KFL9"/>
<accession>X0KFL9</accession>
<protein>
    <submittedName>
        <fullName evidence="1">Uncharacterized protein</fullName>
    </submittedName>
</protein>
<proteinExistence type="predicted"/>
<gene>
    <name evidence="1" type="ORF">FOTG_19125</name>
</gene>
<dbReference type="Proteomes" id="UP000030701">
    <property type="component" value="Unassembled WGS sequence"/>
</dbReference>
<name>X0KFL9_FUSOX</name>
<reference evidence="1" key="1">
    <citation type="submission" date="2011-11" db="EMBL/GenBank/DDBJ databases">
        <title>The Genome Sequence of Fusarium oxysporum Cotton.</title>
        <authorList>
            <consortium name="The Broad Institute Genome Sequencing Platform"/>
            <person name="Ma L.-J."/>
            <person name="Gale L.R."/>
            <person name="Schwartz D.C."/>
            <person name="Zhou S."/>
            <person name="Corby-Kistler H."/>
            <person name="Young S.K."/>
            <person name="Zeng Q."/>
            <person name="Gargeya S."/>
            <person name="Fitzgerald M."/>
            <person name="Haas B."/>
            <person name="Abouelleil A."/>
            <person name="Alvarado L."/>
            <person name="Arachchi H.M."/>
            <person name="Berlin A."/>
            <person name="Brown A."/>
            <person name="Chapman S.B."/>
            <person name="Chen Z."/>
            <person name="Dunbar C."/>
            <person name="Freedman E."/>
            <person name="Gearin G."/>
            <person name="Goldberg J."/>
            <person name="Griggs A."/>
            <person name="Gujja S."/>
            <person name="Heiman D."/>
            <person name="Howarth C."/>
            <person name="Larson L."/>
            <person name="Lui A."/>
            <person name="MacDonald P.J.P."/>
            <person name="Montmayeur A."/>
            <person name="Murphy C."/>
            <person name="Neiman D."/>
            <person name="Pearson M."/>
            <person name="Priest M."/>
            <person name="Roberts A."/>
            <person name="Saif S."/>
            <person name="Shea T."/>
            <person name="Shenoy N."/>
            <person name="Sisk P."/>
            <person name="Stolte C."/>
            <person name="Sykes S."/>
            <person name="Wortman J."/>
            <person name="Nusbaum C."/>
            <person name="Birren B."/>
        </authorList>
    </citation>
    <scope>NUCLEOTIDE SEQUENCE [LARGE SCALE GENOMIC DNA]</scope>
    <source>
        <strain evidence="1">25433</strain>
    </source>
</reference>
<dbReference type="HOGENOM" id="CLU_3068744_0_0_1"/>
<reference evidence="1" key="2">
    <citation type="submission" date="2014-03" db="EMBL/GenBank/DDBJ databases">
        <title>The Genome Annotation of Fusarium oxysporum Cotton.</title>
        <authorList>
            <consortium name="The Broad Institute Genomics Platform"/>
            <person name="Ma L.-J."/>
            <person name="Corby-Kistler H."/>
            <person name="Broz K."/>
            <person name="Gale L.R."/>
            <person name="Jonkers W."/>
            <person name="O'Donnell K."/>
            <person name="Ploetz R."/>
            <person name="Steinberg C."/>
            <person name="Schwartz D.C."/>
            <person name="VanEtten H."/>
            <person name="Zhou S."/>
            <person name="Young S.K."/>
            <person name="Zeng Q."/>
            <person name="Gargeya S."/>
            <person name="Fitzgerald M."/>
            <person name="Abouelleil A."/>
            <person name="Alvarado L."/>
            <person name="Chapman S.B."/>
            <person name="Gainer-Dewar J."/>
            <person name="Goldberg J."/>
            <person name="Griggs A."/>
            <person name="Gujja S."/>
            <person name="Hansen M."/>
            <person name="Howarth C."/>
            <person name="Imamovic A."/>
            <person name="Ireland A."/>
            <person name="Larimer J."/>
            <person name="McCowan C."/>
            <person name="Murphy C."/>
            <person name="Pearson M."/>
            <person name="Poon T.W."/>
            <person name="Priest M."/>
            <person name="Roberts A."/>
            <person name="Saif S."/>
            <person name="Shea T."/>
            <person name="Sykes S."/>
            <person name="Wortman J."/>
            <person name="Nusbaum C."/>
            <person name="Birren B."/>
        </authorList>
    </citation>
    <scope>NUCLEOTIDE SEQUENCE</scope>
    <source>
        <strain evidence="1">25433</strain>
    </source>
</reference>
<dbReference type="EMBL" id="KK035612">
    <property type="protein sequence ID" value="EXM12374.1"/>
    <property type="molecule type" value="Genomic_DNA"/>
</dbReference>
<sequence>MSGSVTFMTHTLEAWPALTQRPRRSSSNVWKAAIHSLRTVGRDGPEMRTRMMC</sequence>
<evidence type="ECO:0000313" key="1">
    <source>
        <dbReference type="EMBL" id="EXM12374.1"/>
    </source>
</evidence>